<keyword evidence="1" id="KW-0175">Coiled coil</keyword>
<feature type="compositionally biased region" description="Polar residues" evidence="2">
    <location>
        <begin position="614"/>
        <end position="627"/>
    </location>
</feature>
<feature type="coiled-coil region" evidence="1">
    <location>
        <begin position="1731"/>
        <end position="1791"/>
    </location>
</feature>
<dbReference type="SUPFAM" id="SSF57997">
    <property type="entry name" value="Tropomyosin"/>
    <property type="match status" value="1"/>
</dbReference>
<feature type="compositionally biased region" description="Acidic residues" evidence="2">
    <location>
        <begin position="334"/>
        <end position="353"/>
    </location>
</feature>
<feature type="compositionally biased region" description="Basic and acidic residues" evidence="2">
    <location>
        <begin position="1852"/>
        <end position="1867"/>
    </location>
</feature>
<feature type="region of interest" description="Disordered" evidence="2">
    <location>
        <begin position="1805"/>
        <end position="2021"/>
    </location>
</feature>
<protein>
    <submittedName>
        <fullName evidence="3">Uncharacterized protein</fullName>
    </submittedName>
</protein>
<feature type="region of interest" description="Disordered" evidence="2">
    <location>
        <begin position="904"/>
        <end position="933"/>
    </location>
</feature>
<feature type="compositionally biased region" description="Polar residues" evidence="2">
    <location>
        <begin position="585"/>
        <end position="599"/>
    </location>
</feature>
<feature type="compositionally biased region" description="Basic and acidic residues" evidence="2">
    <location>
        <begin position="628"/>
        <end position="648"/>
    </location>
</feature>
<feature type="region of interest" description="Disordered" evidence="2">
    <location>
        <begin position="529"/>
        <end position="671"/>
    </location>
</feature>
<keyword evidence="4" id="KW-1185">Reference proteome</keyword>
<dbReference type="Gramene" id="GBG67685">
    <property type="protein sequence ID" value="GBG67685"/>
    <property type="gene ID" value="CBR_g814"/>
</dbReference>
<feature type="region of interest" description="Disordered" evidence="2">
    <location>
        <begin position="255"/>
        <end position="279"/>
    </location>
</feature>
<dbReference type="Proteomes" id="UP000265515">
    <property type="component" value="Unassembled WGS sequence"/>
</dbReference>
<feature type="coiled-coil region" evidence="1">
    <location>
        <begin position="1441"/>
        <end position="1468"/>
    </location>
</feature>
<dbReference type="OMA" id="CADNESM"/>
<feature type="compositionally biased region" description="Polar residues" evidence="2">
    <location>
        <begin position="1989"/>
        <end position="1998"/>
    </location>
</feature>
<feature type="coiled-coil region" evidence="1">
    <location>
        <begin position="1614"/>
        <end position="1690"/>
    </location>
</feature>
<gene>
    <name evidence="3" type="ORF">CBR_g814</name>
</gene>
<feature type="coiled-coil region" evidence="1">
    <location>
        <begin position="744"/>
        <end position="842"/>
    </location>
</feature>
<evidence type="ECO:0000313" key="4">
    <source>
        <dbReference type="Proteomes" id="UP000265515"/>
    </source>
</evidence>
<organism evidence="3 4">
    <name type="scientific">Chara braunii</name>
    <name type="common">Braun's stonewort</name>
    <dbReference type="NCBI Taxonomy" id="69332"/>
    <lineage>
        <taxon>Eukaryota</taxon>
        <taxon>Viridiplantae</taxon>
        <taxon>Streptophyta</taxon>
        <taxon>Charophyceae</taxon>
        <taxon>Charales</taxon>
        <taxon>Characeae</taxon>
        <taxon>Chara</taxon>
    </lineage>
</organism>
<comment type="caution">
    <text evidence="3">The sequence shown here is derived from an EMBL/GenBank/DDBJ whole genome shotgun (WGS) entry which is preliminary data.</text>
</comment>
<name>A0A388KCA0_CHABU</name>
<feature type="coiled-coil region" evidence="1">
    <location>
        <begin position="942"/>
        <end position="990"/>
    </location>
</feature>
<feature type="compositionally biased region" description="Low complexity" evidence="2">
    <location>
        <begin position="1896"/>
        <end position="1919"/>
    </location>
</feature>
<evidence type="ECO:0000313" key="3">
    <source>
        <dbReference type="EMBL" id="GBG67685.1"/>
    </source>
</evidence>
<evidence type="ECO:0000256" key="2">
    <source>
        <dbReference type="SAM" id="MobiDB-lite"/>
    </source>
</evidence>
<feature type="compositionally biased region" description="Basic and acidic residues" evidence="2">
    <location>
        <begin position="292"/>
        <end position="309"/>
    </location>
</feature>
<reference evidence="3 4" key="1">
    <citation type="journal article" date="2018" name="Cell">
        <title>The Chara Genome: Secondary Complexity and Implications for Plant Terrestrialization.</title>
        <authorList>
            <person name="Nishiyama T."/>
            <person name="Sakayama H."/>
            <person name="Vries J.D."/>
            <person name="Buschmann H."/>
            <person name="Saint-Marcoux D."/>
            <person name="Ullrich K.K."/>
            <person name="Haas F.B."/>
            <person name="Vanderstraeten L."/>
            <person name="Becker D."/>
            <person name="Lang D."/>
            <person name="Vosolsobe S."/>
            <person name="Rombauts S."/>
            <person name="Wilhelmsson P.K.I."/>
            <person name="Janitza P."/>
            <person name="Kern R."/>
            <person name="Heyl A."/>
            <person name="Rumpler F."/>
            <person name="Villalobos L.I.A.C."/>
            <person name="Clay J.M."/>
            <person name="Skokan R."/>
            <person name="Toyoda A."/>
            <person name="Suzuki Y."/>
            <person name="Kagoshima H."/>
            <person name="Schijlen E."/>
            <person name="Tajeshwar N."/>
            <person name="Catarino B."/>
            <person name="Hetherington A.J."/>
            <person name="Saltykova A."/>
            <person name="Bonnot C."/>
            <person name="Breuninger H."/>
            <person name="Symeonidi A."/>
            <person name="Radhakrishnan G.V."/>
            <person name="Van Nieuwerburgh F."/>
            <person name="Deforce D."/>
            <person name="Chang C."/>
            <person name="Karol K.G."/>
            <person name="Hedrich R."/>
            <person name="Ulvskov P."/>
            <person name="Glockner G."/>
            <person name="Delwiche C.F."/>
            <person name="Petrasek J."/>
            <person name="Van de Peer Y."/>
            <person name="Friml J."/>
            <person name="Beilby M."/>
            <person name="Dolan L."/>
            <person name="Kohara Y."/>
            <person name="Sugano S."/>
            <person name="Fujiyama A."/>
            <person name="Delaux P.-M."/>
            <person name="Quint M."/>
            <person name="TheiBen G."/>
            <person name="Hagemann M."/>
            <person name="Harholt J."/>
            <person name="Dunand C."/>
            <person name="Zachgo S."/>
            <person name="Langdale J."/>
            <person name="Maumus F."/>
            <person name="Straeten D.V.D."/>
            <person name="Gould S.B."/>
            <person name="Rensing S.A."/>
        </authorList>
    </citation>
    <scope>NUCLEOTIDE SEQUENCE [LARGE SCALE GENOMIC DNA]</scope>
    <source>
        <strain evidence="3 4">S276</strain>
    </source>
</reference>
<feature type="compositionally biased region" description="Basic and acidic residues" evidence="2">
    <location>
        <begin position="1806"/>
        <end position="1832"/>
    </location>
</feature>
<dbReference type="EMBL" id="BFEA01000090">
    <property type="protein sequence ID" value="GBG67685.1"/>
    <property type="molecule type" value="Genomic_DNA"/>
</dbReference>
<accession>A0A388KCA0</accession>
<feature type="coiled-coil region" evidence="1">
    <location>
        <begin position="1024"/>
        <end position="1408"/>
    </location>
</feature>
<proteinExistence type="predicted"/>
<feature type="compositionally biased region" description="Polar residues" evidence="2">
    <location>
        <begin position="1870"/>
        <end position="1889"/>
    </location>
</feature>
<feature type="region of interest" description="Disordered" evidence="2">
    <location>
        <begin position="292"/>
        <end position="355"/>
    </location>
</feature>
<sequence length="2021" mass="223417">MVAIFRVRYTVESEKFQESAGSLADETKTKAAPSSDAQVLVAADSKLLSDGQATPLSVGTDPYVQDLHAAGLNAVESEALQVQGIAVRQEVDRHGSAVSSTSGEVDVAEPELDLEQENNELQKAADVEEVVDYEEIINEEEARVEEPQTADLEEQVDVGGADDLEIASAASCSEDTRYFEASEGSVSSVVHVQGSVVTTSAEPGRAGEVGVLAETCATEEGEGEQHRSKAALVAASKAKKAARWSIFRSVLRGLKSPKAMPPTNPSSEPTEARGGASLLEQEEEKRVILEQDQILQREEDEHRQSREEDGAAVPDESNPERQEGVNVERVIESCPEEEPSSGQGEDEIEEEDEHAVNPPLTEGLQVSEDFLDPVVAVNWGVPSRVRKCILEDVEEMERRHMTAELFFEDCAWSQSSRVAAYCDDVDYQLTEDDDSDTELLFLDPAIGVDWSLPALLREEILENADPLQFERNGYSDLMTLMVTCCSGQEQKGFMGSLLRSDLRGSNQWHEAQQQQQWLLSRGVPVSLKYENEPGGPVDLASPSESLTRSEEKQVILHHRGAGSMVLPLDMPLPERPEDSSENEVESPQSLVQVQASDDSVNAGGTVGDDHPTANWVSAESSPLSHSDSLVHRTELGDTRAAEESKSPEPETASSELPSVSGGDKASGLGAQEMGGSLLKAPMSQDGALSWKEKKIMGMNPDEDDNHDNQRHHDRPIQVCEDLKEDLERGKVNSVKLLHENKDVRSLLEERERSLRRELVKAAREREGFDSQLRGKDAELVRVREQMERREKEVEAMETTKIRALMRRLNQMEAHLNEEEDKRLEAERREAALARELAELKDVGERESQVLEKLRAAEGRVIQLEAIVNARGSTSGGRRVRTVTRRRIMRGGKLVREELISEPERVVPLEEGSGDSLEESVGELSPSNTQDSEVKPQEAELALKALSLALAEAKKDLDGAERRAKTASRAAADAEARAEALEGTLTNVQRKLRSWHRIDLIDDSDLLHKQEFGGEGEDVEVPEGAETLEGKLQQTRMEVTKLRKVNAEAQSIAESRGLAFFCLEQKVEESNQRVEELEETLRSLKQDLNAVVEAKLRAEVEADQRREEWEAAVRDVEAQALALREMQEQMREGEGRVKDLERILEERAPPGSRDEMLVDLKRRLMETERRAETLFVQLQDSGNALAKAERSADAANKEAERSREELKLVEEKANALVLGAERQAEQARKRMADAFDLMMVEQQKRTQVQEEELAVMREELNQKRLRVEELEEEKQQLKNRIEELAEALEEAKVQSGVMEEMEARIGEAEKRAKDAELRFKALQATVRVAEAEGAVVREALERAEQEAEMRRQDLEMAMKEVQAAEERIREVEEVREEAERCAEELVEDVEARAQALQTMEERAERAERKGVILAMALSAVEWKVQEVEKKASADVASLRELRAGLEIKVVALEGALREVEDALRASLEESAEVKNHAALLGMALMEADEQAQEAKERSLLIQKALDTACAKLVEANKKSEAIVDQLEKVQKSAIAVGDATSVEGVEEHRQEEILHEKVDALQRTLRDTEILATELWRTCKVAEDDLEQWMIMLEDVVRASEARAEEREGRAQSDLAAMAERKAGFEKRAEVLEAALVEVESALKDSKAKANEAMGKVESLEHALAAADERARAAERRAEDANQRADEKAEIARRIAEMGSAADAANIAAAAGGKKSVMDERIRNALTEATMAKAESDECRRKLHEIEQLMRETEERVKEGESPALRAARQEADSLRARVQELEGTVEWVEQARAAAAVEMLAAESIRLPHPDGEDDSGKRMEALSRQQSEMKGKSFPFDEGEVLNSLPAGWCEDDHGDGNRNKADDGKVNGVQTRITSSPKTPHKWQTNWPGLIERSPLSSSSSKSVNSPASPPGGAFSPLRRRALFLGSLGPEGNANSPGQDGSPDPSGKAGKFPTSVQGSPGAGKGEAGHKAWIEYLLEGQQGREDQMNANPSPSSRVKTKVSAPDQTEHLQQAVVASSR</sequence>
<feature type="compositionally biased region" description="Acidic residues" evidence="2">
    <location>
        <begin position="911"/>
        <end position="920"/>
    </location>
</feature>
<evidence type="ECO:0000256" key="1">
    <source>
        <dbReference type="SAM" id="Coils"/>
    </source>
</evidence>
<dbReference type="STRING" id="69332.A0A388KCA0"/>